<reference evidence="2" key="1">
    <citation type="submission" date="2019-08" db="EMBL/GenBank/DDBJ databases">
        <authorList>
            <person name="Kucharzyk K."/>
            <person name="Murdoch R.W."/>
            <person name="Higgins S."/>
            <person name="Loffler F."/>
        </authorList>
    </citation>
    <scope>NUCLEOTIDE SEQUENCE</scope>
</reference>
<organism evidence="2">
    <name type="scientific">bioreactor metagenome</name>
    <dbReference type="NCBI Taxonomy" id="1076179"/>
    <lineage>
        <taxon>unclassified sequences</taxon>
        <taxon>metagenomes</taxon>
        <taxon>ecological metagenomes</taxon>
    </lineage>
</organism>
<dbReference type="EMBL" id="VSSQ01114885">
    <property type="protein sequence ID" value="MPN50576.1"/>
    <property type="molecule type" value="Genomic_DNA"/>
</dbReference>
<feature type="compositionally biased region" description="Basic and acidic residues" evidence="1">
    <location>
        <begin position="55"/>
        <end position="66"/>
    </location>
</feature>
<comment type="caution">
    <text evidence="2">The sequence shown here is derived from an EMBL/GenBank/DDBJ whole genome shotgun (WGS) entry which is preliminary data.</text>
</comment>
<evidence type="ECO:0000313" key="2">
    <source>
        <dbReference type="EMBL" id="MPN50576.1"/>
    </source>
</evidence>
<name>A0A645IHV8_9ZZZZ</name>
<gene>
    <name evidence="2" type="ORF">SDC9_198207</name>
</gene>
<protein>
    <submittedName>
        <fullName evidence="2">Uncharacterized protein</fullName>
    </submittedName>
</protein>
<sequence>MKGLSWYKLLRHRPDKQAADQAVFDTGHDAAEDRADEDAAGGFFIPFGVDQPGVEGEHRIPRGADG</sequence>
<accession>A0A645IHV8</accession>
<proteinExistence type="predicted"/>
<evidence type="ECO:0000256" key="1">
    <source>
        <dbReference type="SAM" id="MobiDB-lite"/>
    </source>
</evidence>
<feature type="region of interest" description="Disordered" evidence="1">
    <location>
        <begin position="46"/>
        <end position="66"/>
    </location>
</feature>
<dbReference type="AlphaFoldDB" id="A0A645IHV8"/>